<evidence type="ECO:0000259" key="8">
    <source>
        <dbReference type="PROSITE" id="PS50928"/>
    </source>
</evidence>
<dbReference type="GO" id="GO:0005886">
    <property type="term" value="C:plasma membrane"/>
    <property type="evidence" value="ECO:0007669"/>
    <property type="project" value="UniProtKB-SubCell"/>
</dbReference>
<feature type="transmembrane region" description="Helical" evidence="7">
    <location>
        <begin position="207"/>
        <end position="227"/>
    </location>
</feature>
<feature type="transmembrane region" description="Helical" evidence="7">
    <location>
        <begin position="253"/>
        <end position="279"/>
    </location>
</feature>
<evidence type="ECO:0000256" key="6">
    <source>
        <dbReference type="ARBA" id="ARBA00023136"/>
    </source>
</evidence>
<proteinExistence type="predicted"/>
<keyword evidence="2" id="KW-0813">Transport</keyword>
<protein>
    <submittedName>
        <fullName evidence="9">Thiamine ABC transporter permease</fullName>
    </submittedName>
</protein>
<dbReference type="CDD" id="cd06261">
    <property type="entry name" value="TM_PBP2"/>
    <property type="match status" value="1"/>
</dbReference>
<comment type="caution">
    <text evidence="9">The sequence shown here is derived from an EMBL/GenBank/DDBJ whole genome shotgun (WGS) entry which is preliminary data.</text>
</comment>
<feature type="domain" description="ABC transmembrane type-1" evidence="8">
    <location>
        <begin position="350"/>
        <end position="535"/>
    </location>
</feature>
<dbReference type="EMBL" id="LKHS01000009">
    <property type="protein sequence ID" value="KQH86015.1"/>
    <property type="molecule type" value="Genomic_DNA"/>
</dbReference>
<feature type="transmembrane region" description="Helical" evidence="7">
    <location>
        <begin position="7"/>
        <end position="32"/>
    </location>
</feature>
<sequence>MIRFGYCFLLLIGIAPILPGMMGVMLSSLGYIPAVGLHEFSVAGFTNVWRWTGVGQSLLLSAVSALLSTYGALLLSFAVLMTLWSRQRWHWVEHCLSGLLALPHVAFAIGFAFLFAPTGMMARAFVALFDYQVSTQDSAWLVHDPHAFGLTLALALKETPFLLLMSIPVLQQLHVRTLLTSGASLGYSPMQSWWKLVLPQWLRKMRFALFAVIAYSVSVVDVSLILGPTTPPTFAVLVWQWFSDPDLNQLPRAAAGAVVLLGLAGLMLLSVVLIEALILRVFRGWLSSGRHGLPLPGKSVMMLVLSCAAIIFPLMLVWSVAQRWRFPSLWPSQFSDRFWLSEWPNMLPTLSQSLWIALLSGTLALLLGVIAHEFRTRSRVALPAWVIVLPMLLPQISLLFGLQIATLFIAAEHYTLWVIWSHVFFAFPLVYLALDGPWKSYNPNYTRVALSLGKTPWQLFWQIKVPMLLPGLLYAWAVGISVSLAQYLPTLMLGGGRIATITTEAVALSSGYDRRVMAIYALWQALLPFIFFSLAVVISRVQIRRHRSVQPQVILHDLLPRKPHHP</sequence>
<dbReference type="InterPro" id="IPR035906">
    <property type="entry name" value="MetI-like_sf"/>
</dbReference>
<evidence type="ECO:0000256" key="7">
    <source>
        <dbReference type="SAM" id="Phobius"/>
    </source>
</evidence>
<evidence type="ECO:0000313" key="10">
    <source>
        <dbReference type="Proteomes" id="UP000051221"/>
    </source>
</evidence>
<feature type="transmembrane region" description="Helical" evidence="7">
    <location>
        <begin position="384"/>
        <end position="411"/>
    </location>
</feature>
<dbReference type="FunCoup" id="A0A0Q2N2J0">
    <property type="interactions" value="31"/>
</dbReference>
<accession>A0A0Q2N2J0</accession>
<feature type="transmembrane region" description="Helical" evidence="7">
    <location>
        <begin position="96"/>
        <end position="116"/>
    </location>
</feature>
<evidence type="ECO:0000256" key="1">
    <source>
        <dbReference type="ARBA" id="ARBA00004651"/>
    </source>
</evidence>
<evidence type="ECO:0000256" key="5">
    <source>
        <dbReference type="ARBA" id="ARBA00022989"/>
    </source>
</evidence>
<dbReference type="Gene3D" id="1.10.3720.10">
    <property type="entry name" value="MetI-like"/>
    <property type="match status" value="2"/>
</dbReference>
<keyword evidence="5 7" id="KW-1133">Transmembrane helix</keyword>
<keyword evidence="10" id="KW-1185">Reference proteome</keyword>
<reference evidence="9 10" key="1">
    <citation type="submission" date="2015-08" db="EMBL/GenBank/DDBJ databases">
        <title>Antibacterial properties of a collection of Vibrionaceae strains.</title>
        <authorList>
            <person name="Giubergia S."/>
        </authorList>
    </citation>
    <scope>NUCLEOTIDE SEQUENCE [LARGE SCALE GENOMIC DNA]</scope>
    <source>
        <strain evidence="9 10">S0821</strain>
    </source>
</reference>
<feature type="transmembrane region" description="Helical" evidence="7">
    <location>
        <begin position="58"/>
        <end position="84"/>
    </location>
</feature>
<dbReference type="PANTHER" id="PTHR30183:SF6">
    <property type="entry name" value="INNER MEMBRANE ABC TRANSPORTER PERMEASE PROTEIN YNJC"/>
    <property type="match status" value="1"/>
</dbReference>
<keyword evidence="6 7" id="KW-0472">Membrane</keyword>
<keyword evidence="3" id="KW-1003">Cell membrane</keyword>
<feature type="transmembrane region" description="Helical" evidence="7">
    <location>
        <begin position="417"/>
        <end position="434"/>
    </location>
</feature>
<keyword evidence="4 7" id="KW-0812">Transmembrane</keyword>
<evidence type="ECO:0000256" key="4">
    <source>
        <dbReference type="ARBA" id="ARBA00022692"/>
    </source>
</evidence>
<dbReference type="GO" id="GO:0055085">
    <property type="term" value="P:transmembrane transport"/>
    <property type="evidence" value="ECO:0007669"/>
    <property type="project" value="InterPro"/>
</dbReference>
<feature type="transmembrane region" description="Helical" evidence="7">
    <location>
        <begin position="300"/>
        <end position="321"/>
    </location>
</feature>
<name>A0A0Q2N2J0_VIBFU</name>
<feature type="domain" description="ABC transmembrane type-1" evidence="8">
    <location>
        <begin position="54"/>
        <end position="271"/>
    </location>
</feature>
<gene>
    <name evidence="9" type="ORF">AMR76_12125</name>
</gene>
<evidence type="ECO:0000256" key="3">
    <source>
        <dbReference type="ARBA" id="ARBA00022475"/>
    </source>
</evidence>
<comment type="subcellular location">
    <subcellularLocation>
        <location evidence="1">Cell membrane</location>
        <topology evidence="1">Multi-pass membrane protein</topology>
    </subcellularLocation>
</comment>
<feature type="transmembrane region" description="Helical" evidence="7">
    <location>
        <begin position="147"/>
        <end position="170"/>
    </location>
</feature>
<evidence type="ECO:0000256" key="2">
    <source>
        <dbReference type="ARBA" id="ARBA00022448"/>
    </source>
</evidence>
<organism evidence="9 10">
    <name type="scientific">Vibrio furnissii</name>
    <dbReference type="NCBI Taxonomy" id="29494"/>
    <lineage>
        <taxon>Bacteria</taxon>
        <taxon>Pseudomonadati</taxon>
        <taxon>Pseudomonadota</taxon>
        <taxon>Gammaproteobacteria</taxon>
        <taxon>Vibrionales</taxon>
        <taxon>Vibrionaceae</taxon>
        <taxon>Vibrio</taxon>
    </lineage>
</organism>
<feature type="transmembrane region" description="Helical" evidence="7">
    <location>
        <begin position="467"/>
        <end position="488"/>
    </location>
</feature>
<evidence type="ECO:0000313" key="9">
    <source>
        <dbReference type="EMBL" id="KQH86015.1"/>
    </source>
</evidence>
<dbReference type="AlphaFoldDB" id="A0A0Q2N2J0"/>
<dbReference type="InParanoid" id="A0A0Q2N2J0"/>
<dbReference type="SUPFAM" id="SSF161098">
    <property type="entry name" value="MetI-like"/>
    <property type="match status" value="2"/>
</dbReference>
<dbReference type="PROSITE" id="PS50928">
    <property type="entry name" value="ABC_TM1"/>
    <property type="match status" value="2"/>
</dbReference>
<dbReference type="RefSeq" id="WP_055466211.1">
    <property type="nucleotide sequence ID" value="NZ_LKHS01000009.1"/>
</dbReference>
<feature type="transmembrane region" description="Helical" evidence="7">
    <location>
        <begin position="353"/>
        <end position="372"/>
    </location>
</feature>
<dbReference type="Proteomes" id="UP000051221">
    <property type="component" value="Unassembled WGS sequence"/>
</dbReference>
<feature type="transmembrane region" description="Helical" evidence="7">
    <location>
        <begin position="517"/>
        <end position="538"/>
    </location>
</feature>
<dbReference type="PANTHER" id="PTHR30183">
    <property type="entry name" value="MOLYBDENUM TRANSPORT SYSTEM PERMEASE PROTEIN MODB"/>
    <property type="match status" value="1"/>
</dbReference>
<dbReference type="InterPro" id="IPR000515">
    <property type="entry name" value="MetI-like"/>
</dbReference>